<feature type="compositionally biased region" description="Basic and acidic residues" evidence="1">
    <location>
        <begin position="403"/>
        <end position="419"/>
    </location>
</feature>
<dbReference type="Gene3D" id="1.10.3970.10">
    <property type="entry name" value="BSD domain"/>
    <property type="match status" value="1"/>
</dbReference>
<keyword evidence="4" id="KW-1185">Reference proteome</keyword>
<dbReference type="InterPro" id="IPR051494">
    <property type="entry name" value="BSD_domain-containing"/>
</dbReference>
<feature type="domain" description="BSD" evidence="2">
    <location>
        <begin position="149"/>
        <end position="201"/>
    </location>
</feature>
<dbReference type="SMART" id="SM00751">
    <property type="entry name" value="BSD"/>
    <property type="match status" value="1"/>
</dbReference>
<dbReference type="GO" id="GO:0005737">
    <property type="term" value="C:cytoplasm"/>
    <property type="evidence" value="ECO:0007669"/>
    <property type="project" value="TreeGrafter"/>
</dbReference>
<feature type="region of interest" description="Disordered" evidence="1">
    <location>
        <begin position="215"/>
        <end position="455"/>
    </location>
</feature>
<feature type="compositionally biased region" description="Low complexity" evidence="1">
    <location>
        <begin position="425"/>
        <end position="434"/>
    </location>
</feature>
<feature type="compositionally biased region" description="Acidic residues" evidence="1">
    <location>
        <begin position="217"/>
        <end position="238"/>
    </location>
</feature>
<name>A0A3M6U3M7_POCDA</name>
<comment type="caution">
    <text evidence="3">The sequence shown here is derived from an EMBL/GenBank/DDBJ whole genome shotgun (WGS) entry which is preliminary data.</text>
</comment>
<feature type="compositionally biased region" description="Polar residues" evidence="1">
    <location>
        <begin position="276"/>
        <end position="286"/>
    </location>
</feature>
<evidence type="ECO:0000313" key="3">
    <source>
        <dbReference type="EMBL" id="RMX48285.1"/>
    </source>
</evidence>
<protein>
    <recommendedName>
        <fullName evidence="2">BSD domain-containing protein</fullName>
    </recommendedName>
</protein>
<feature type="compositionally biased region" description="Basic and acidic residues" evidence="1">
    <location>
        <begin position="304"/>
        <end position="334"/>
    </location>
</feature>
<dbReference type="SUPFAM" id="SSF140383">
    <property type="entry name" value="BSD domain-like"/>
    <property type="match status" value="1"/>
</dbReference>
<feature type="compositionally biased region" description="Acidic residues" evidence="1">
    <location>
        <begin position="443"/>
        <end position="455"/>
    </location>
</feature>
<dbReference type="InterPro" id="IPR035925">
    <property type="entry name" value="BSD_dom_sf"/>
</dbReference>
<sequence>MAEESGGSSWWGTWSSATELLSTVRNKSAEAMTMVKQDLAEFVSTVQHDTSAVVADTANAVKESLKVDEEEEQDGTSARLKQGVSKFLGSLSTSLRDNISHVATAAAAVTSDGPEPVFDKKQARLHEIQTDPATFCSEPNGHLGMFEEWCKTFDPDEHKGEISELLVNVPEIRALYAKLVPSAVTHVLFWQRYFYKVHQLQQEEKKRAALVARANQADDEDLGWGDEDEDLWDLDEPPVEIQPTTKLERNRDPLPDENPLRNATQEPAKAEKSGEITANSKEQMNLSGAVVEELEGTVTTSSPRSEKLSEEKSLGLEVKQRPQEIAIHKSEEVPPQKTEQTEPTQPNNQDISNDQHELASSEPSGAQPEGIANGKTADDARQTTLHKRDNSSGSGDSSWSKISYEDLKTDGDKGADTKETGAGSGKSSISSGSGVLVPNVDDKDVDWDDGDDDLDFNEEMSEEEVKRIMESMANKKQTAADDGAADLDVSQWFKIGLIK</sequence>
<reference evidence="3 4" key="1">
    <citation type="journal article" date="2018" name="Sci. Rep.">
        <title>Comparative analysis of the Pocillopora damicornis genome highlights role of immune system in coral evolution.</title>
        <authorList>
            <person name="Cunning R."/>
            <person name="Bay R.A."/>
            <person name="Gillette P."/>
            <person name="Baker A.C."/>
            <person name="Traylor-Knowles N."/>
        </authorList>
    </citation>
    <scope>NUCLEOTIDE SEQUENCE [LARGE SCALE GENOMIC DNA]</scope>
    <source>
        <strain evidence="3">RSMAS</strain>
        <tissue evidence="3">Whole animal</tissue>
    </source>
</reference>
<dbReference type="STRING" id="46731.A0A3M6U3M7"/>
<dbReference type="InterPro" id="IPR005607">
    <property type="entry name" value="BSD_dom"/>
</dbReference>
<evidence type="ECO:0000313" key="4">
    <source>
        <dbReference type="Proteomes" id="UP000275408"/>
    </source>
</evidence>
<dbReference type="EMBL" id="RCHS01002300">
    <property type="protein sequence ID" value="RMX48285.1"/>
    <property type="molecule type" value="Genomic_DNA"/>
</dbReference>
<evidence type="ECO:0000256" key="1">
    <source>
        <dbReference type="SAM" id="MobiDB-lite"/>
    </source>
</evidence>
<dbReference type="AlphaFoldDB" id="A0A3M6U3M7"/>
<feature type="non-terminal residue" evidence="3">
    <location>
        <position position="499"/>
    </location>
</feature>
<feature type="compositionally biased region" description="Basic and acidic residues" evidence="1">
    <location>
        <begin position="376"/>
        <end position="390"/>
    </location>
</feature>
<dbReference type="OrthoDB" id="73788at2759"/>
<gene>
    <name evidence="3" type="ORF">pdam_00014732</name>
</gene>
<proteinExistence type="predicted"/>
<feature type="compositionally biased region" description="Polar residues" evidence="1">
    <location>
        <begin position="337"/>
        <end position="352"/>
    </location>
</feature>
<dbReference type="PANTHER" id="PTHR16019:SF5">
    <property type="entry name" value="BSD DOMAIN-CONTAINING PROTEIN 1"/>
    <property type="match status" value="1"/>
</dbReference>
<accession>A0A3M6U3M7</accession>
<organism evidence="3 4">
    <name type="scientific">Pocillopora damicornis</name>
    <name type="common">Cauliflower coral</name>
    <name type="synonym">Millepora damicornis</name>
    <dbReference type="NCBI Taxonomy" id="46731"/>
    <lineage>
        <taxon>Eukaryota</taxon>
        <taxon>Metazoa</taxon>
        <taxon>Cnidaria</taxon>
        <taxon>Anthozoa</taxon>
        <taxon>Hexacorallia</taxon>
        <taxon>Scleractinia</taxon>
        <taxon>Astrocoeniina</taxon>
        <taxon>Pocilloporidae</taxon>
        <taxon>Pocillopora</taxon>
    </lineage>
</organism>
<dbReference type="Pfam" id="PF03909">
    <property type="entry name" value="BSD"/>
    <property type="match status" value="1"/>
</dbReference>
<feature type="compositionally biased region" description="Low complexity" evidence="1">
    <location>
        <begin position="391"/>
        <end position="402"/>
    </location>
</feature>
<dbReference type="PANTHER" id="PTHR16019">
    <property type="entry name" value="SYNAPSE-ASSOCIATED PROTEIN"/>
    <property type="match status" value="1"/>
</dbReference>
<dbReference type="PROSITE" id="PS50858">
    <property type="entry name" value="BSD"/>
    <property type="match status" value="1"/>
</dbReference>
<dbReference type="Proteomes" id="UP000275408">
    <property type="component" value="Unassembled WGS sequence"/>
</dbReference>
<evidence type="ECO:0000259" key="2">
    <source>
        <dbReference type="PROSITE" id="PS50858"/>
    </source>
</evidence>